<feature type="transmembrane region" description="Helical" evidence="3">
    <location>
        <begin position="146"/>
        <end position="171"/>
    </location>
</feature>
<feature type="transmembrane region" description="Helical" evidence="3">
    <location>
        <begin position="177"/>
        <end position="195"/>
    </location>
</feature>
<dbReference type="InterPro" id="IPR004155">
    <property type="entry name" value="PBS_lyase_HEAT"/>
</dbReference>
<feature type="transmembrane region" description="Helical" evidence="3">
    <location>
        <begin position="308"/>
        <end position="328"/>
    </location>
</feature>
<keyword evidence="1" id="KW-0042">Antenna complex</keyword>
<dbReference type="InterPro" id="IPR018490">
    <property type="entry name" value="cNMP-bd_dom_sf"/>
</dbReference>
<gene>
    <name evidence="5" type="ORF">IQ249_06135</name>
</gene>
<evidence type="ECO:0000313" key="5">
    <source>
        <dbReference type="EMBL" id="MBE9115475.1"/>
    </source>
</evidence>
<comment type="caution">
    <text evidence="5">The sequence shown here is derived from an EMBL/GenBank/DDBJ whole genome shotgun (WGS) entry which is preliminary data.</text>
</comment>
<dbReference type="PANTHER" id="PTHR11635">
    <property type="entry name" value="CAMP-DEPENDENT PROTEIN KINASE REGULATORY CHAIN"/>
    <property type="match status" value="1"/>
</dbReference>
<dbReference type="EMBL" id="JADEWZ010000007">
    <property type="protein sequence ID" value="MBE9115475.1"/>
    <property type="molecule type" value="Genomic_DNA"/>
</dbReference>
<dbReference type="InterPro" id="IPR050503">
    <property type="entry name" value="cAMP-dep_PK_reg_su-like"/>
</dbReference>
<dbReference type="Gene3D" id="1.25.10.10">
    <property type="entry name" value="Leucine-rich Repeat Variant"/>
    <property type="match status" value="2"/>
</dbReference>
<dbReference type="RefSeq" id="WP_194028572.1">
    <property type="nucleotide sequence ID" value="NZ_JADEWZ010000007.1"/>
</dbReference>
<reference evidence="5" key="1">
    <citation type="submission" date="2020-10" db="EMBL/GenBank/DDBJ databases">
        <authorList>
            <person name="Castelo-Branco R."/>
            <person name="Eusebio N."/>
            <person name="Adriana R."/>
            <person name="Vieira A."/>
            <person name="Brugerolle De Fraissinette N."/>
            <person name="Rezende De Castro R."/>
            <person name="Schneider M.P."/>
            <person name="Vasconcelos V."/>
            <person name="Leao P.N."/>
        </authorList>
    </citation>
    <scope>NUCLEOTIDE SEQUENCE</scope>
    <source>
        <strain evidence="5">LEGE 07157</strain>
    </source>
</reference>
<dbReference type="Gene3D" id="2.60.120.10">
    <property type="entry name" value="Jelly Rolls"/>
    <property type="match status" value="1"/>
</dbReference>
<feature type="transmembrane region" description="Helical" evidence="3">
    <location>
        <begin position="363"/>
        <end position="380"/>
    </location>
</feature>
<evidence type="ECO:0000256" key="3">
    <source>
        <dbReference type="SAM" id="Phobius"/>
    </source>
</evidence>
<feature type="transmembrane region" description="Helical" evidence="3">
    <location>
        <begin position="109"/>
        <end position="134"/>
    </location>
</feature>
<feature type="transmembrane region" description="Helical" evidence="3">
    <location>
        <begin position="53"/>
        <end position="72"/>
    </location>
</feature>
<keyword evidence="3" id="KW-0812">Transmembrane</keyword>
<sequence length="1064" mass="118881">MVNQFVEQRLGLSRWKAGRLTQLLLLAVSVLTYSVIAMAVANSLFVSHAGAKQLPIAFIAIGSISMPAYALFSHVVDRYSRPQLFRYALLLSVVLMVGLRLLLNIDSPYVYYILLVVVFFQWDFHNSILYPSLLTDYFTALEYKRYAPYLGIAQAVGTLLGGSLTALLSHYLRTRDLLLCLPLGFAIAFAQLIYLETSQQQLEKTDSKGHVGLVDALKSFPNLAQRYPLILFLAGSSFLLVIVYLSSEYLWFNIYSQRFSEDELTGFLGLMRVTVSILQVVVLYCLTRPLLHWIGVARMNIVYPLTTLASFLNLFFNFNLGAAIVLQLNGDSLYKSINLPVHQLNYNAVPREFLGRVRALSDGLIYAVGLTLAGVILLVARTFLDLVQITQLAMGLTFLLLLLRLPMGKLYGKGLEATIRSDTIDLDEFSDYPATLPPQPLESVRELIAQEDRYAQIKGLELAATLGQPSQFFEDVQRLLSNPDADIRHAIVKLFATNPDGETLHQFEALLTTETTALQAIALEVLIANQYSFEEEQLQALLDSDLPNIRALAAVAASQIEATDNPSIGMACDRVWQIQPDETAAQAMIRAISQSRDRKLAPLLQCVLTQDSSQVKREALDALATLVRPGEREFAEIAVAELDCVDPFVRASACGVLGAVRDETSLPSLAGCLGDPDPRVRQRAATAIATFGKSGLTLAKQHLSSTQPEVVEAAIAAIGQVRTKRASNILFEYLAPDFQGVIRTQKWQQQIPLDIPAWQPLRIAIDDFHQRAIQKVLYVLSCMGNSRTVNTVNRILNSTNSTDLANAIEVLASLRHRRFVLPLMPVLEQLANQEQTRNNPAYSPQWLRTKGYKLLLELLESKDRWIRVGALIALAAVPSALINDPDPFVKTVAQQIFQSFEQFPSIKSTDMNRLLLLKTVALFKNLSLDELLLIDKALEQEQVLAGTTIFSEGSWCTHFYIIAAGRVRIVKDIDGETRDIKQLSAGRHFGEVALFDDSPHWDGAIAVEDCTLLKLDKNRFISLITQRPHIILEICRFLSQRLRETDRYRSAKKWENLPEFKVQN</sequence>
<dbReference type="PANTHER" id="PTHR11635:SF152">
    <property type="entry name" value="CAMP-DEPENDENT PROTEIN KINASE TYPE I REGULATORY SUBUNIT-RELATED"/>
    <property type="match status" value="1"/>
</dbReference>
<dbReference type="InterPro" id="IPR000595">
    <property type="entry name" value="cNMP-bd_dom"/>
</dbReference>
<proteinExistence type="predicted"/>
<keyword evidence="6" id="KW-1185">Reference proteome</keyword>
<dbReference type="AlphaFoldDB" id="A0A8J7DV07"/>
<dbReference type="Proteomes" id="UP000654482">
    <property type="component" value="Unassembled WGS sequence"/>
</dbReference>
<feature type="domain" description="Cyclic nucleotide-binding" evidence="4">
    <location>
        <begin position="922"/>
        <end position="1024"/>
    </location>
</feature>
<dbReference type="PROSITE" id="PS50042">
    <property type="entry name" value="CNMP_BINDING_3"/>
    <property type="match status" value="1"/>
</dbReference>
<evidence type="ECO:0000256" key="2">
    <source>
        <dbReference type="ARBA" id="ARBA00022738"/>
    </source>
</evidence>
<feature type="transmembrane region" description="Helical" evidence="3">
    <location>
        <begin position="227"/>
        <end position="247"/>
    </location>
</feature>
<dbReference type="Pfam" id="PF13646">
    <property type="entry name" value="HEAT_2"/>
    <property type="match status" value="1"/>
</dbReference>
<dbReference type="GO" id="GO:0005952">
    <property type="term" value="C:cAMP-dependent protein kinase complex"/>
    <property type="evidence" value="ECO:0007669"/>
    <property type="project" value="InterPro"/>
</dbReference>
<dbReference type="GO" id="GO:0030089">
    <property type="term" value="C:phycobilisome"/>
    <property type="evidence" value="ECO:0007669"/>
    <property type="project" value="UniProtKB-KW"/>
</dbReference>
<dbReference type="InterPro" id="IPR036259">
    <property type="entry name" value="MFS_trans_sf"/>
</dbReference>
<feature type="transmembrane region" description="Helical" evidence="3">
    <location>
        <begin position="20"/>
        <end position="41"/>
    </location>
</feature>
<dbReference type="SUPFAM" id="SSF51206">
    <property type="entry name" value="cAMP-binding domain-like"/>
    <property type="match status" value="1"/>
</dbReference>
<dbReference type="CDD" id="cd06174">
    <property type="entry name" value="MFS"/>
    <property type="match status" value="1"/>
</dbReference>
<dbReference type="Pfam" id="PF00027">
    <property type="entry name" value="cNMP_binding"/>
    <property type="match status" value="1"/>
</dbReference>
<evidence type="ECO:0000259" key="4">
    <source>
        <dbReference type="PROSITE" id="PS50042"/>
    </source>
</evidence>
<dbReference type="Gene3D" id="1.20.1250.20">
    <property type="entry name" value="MFS general substrate transporter like domains"/>
    <property type="match status" value="1"/>
</dbReference>
<accession>A0A8J7DV07</accession>
<keyword evidence="3" id="KW-1133">Transmembrane helix</keyword>
<evidence type="ECO:0000256" key="1">
    <source>
        <dbReference type="ARBA" id="ARBA00022549"/>
    </source>
</evidence>
<organism evidence="5 6">
    <name type="scientific">Lusitaniella coriacea LEGE 07157</name>
    <dbReference type="NCBI Taxonomy" id="945747"/>
    <lineage>
        <taxon>Bacteria</taxon>
        <taxon>Bacillati</taxon>
        <taxon>Cyanobacteriota</taxon>
        <taxon>Cyanophyceae</taxon>
        <taxon>Spirulinales</taxon>
        <taxon>Lusitaniellaceae</taxon>
        <taxon>Lusitaniella</taxon>
    </lineage>
</organism>
<dbReference type="SMART" id="SM00100">
    <property type="entry name" value="cNMP"/>
    <property type="match status" value="1"/>
</dbReference>
<feature type="transmembrane region" description="Helical" evidence="3">
    <location>
        <begin position="84"/>
        <end position="103"/>
    </location>
</feature>
<dbReference type="SMART" id="SM00567">
    <property type="entry name" value="EZ_HEAT"/>
    <property type="match status" value="3"/>
</dbReference>
<feature type="transmembrane region" description="Helical" evidence="3">
    <location>
        <begin position="267"/>
        <end position="287"/>
    </location>
</feature>
<keyword evidence="2" id="KW-0605">Phycobilisome</keyword>
<name>A0A8J7DV07_9CYAN</name>
<dbReference type="InterPro" id="IPR011989">
    <property type="entry name" value="ARM-like"/>
</dbReference>
<dbReference type="GO" id="GO:0005829">
    <property type="term" value="C:cytosol"/>
    <property type="evidence" value="ECO:0007669"/>
    <property type="project" value="TreeGrafter"/>
</dbReference>
<dbReference type="InterPro" id="IPR014710">
    <property type="entry name" value="RmlC-like_jellyroll"/>
</dbReference>
<keyword evidence="3" id="KW-0472">Membrane</keyword>
<dbReference type="CDD" id="cd00038">
    <property type="entry name" value="CAP_ED"/>
    <property type="match status" value="1"/>
</dbReference>
<dbReference type="SUPFAM" id="SSF48371">
    <property type="entry name" value="ARM repeat"/>
    <property type="match status" value="1"/>
</dbReference>
<dbReference type="SUPFAM" id="SSF103473">
    <property type="entry name" value="MFS general substrate transporter"/>
    <property type="match status" value="1"/>
</dbReference>
<evidence type="ECO:0000313" key="6">
    <source>
        <dbReference type="Proteomes" id="UP000654482"/>
    </source>
</evidence>
<dbReference type="InterPro" id="IPR016024">
    <property type="entry name" value="ARM-type_fold"/>
</dbReference>
<protein>
    <submittedName>
        <fullName evidence="5">HEAT repeat domain-containing protein</fullName>
    </submittedName>
</protein>